<gene>
    <name evidence="5" type="primary">mptE</name>
    <name evidence="7" type="ORF">LAKADJCE_00703</name>
</gene>
<keyword evidence="1 5" id="KW-0808">Transferase</keyword>
<dbReference type="HAMAP" id="MF_02131">
    <property type="entry name" value="HMPDK_arch"/>
    <property type="match status" value="1"/>
</dbReference>
<comment type="cofactor">
    <cofactor evidence="5">
        <name>Mg(2+)</name>
        <dbReference type="ChEBI" id="CHEBI:18420"/>
    </cofactor>
</comment>
<keyword evidence="4 5" id="KW-0067">ATP-binding</keyword>
<evidence type="ECO:0000313" key="8">
    <source>
        <dbReference type="Proteomes" id="UP000612009"/>
    </source>
</evidence>
<proteinExistence type="inferred from homology"/>
<feature type="domain" description="6-hydroxymethylpterin diphosphokinase MptE-like" evidence="6">
    <location>
        <begin position="137"/>
        <end position="294"/>
    </location>
</feature>
<dbReference type="GO" id="GO:0009229">
    <property type="term" value="P:thiamine diphosphate biosynthetic process"/>
    <property type="evidence" value="ECO:0007669"/>
    <property type="project" value="InterPro"/>
</dbReference>
<dbReference type="GO" id="GO:0004788">
    <property type="term" value="F:thiamine diphosphokinase activity"/>
    <property type="evidence" value="ECO:0007669"/>
    <property type="project" value="InterPro"/>
</dbReference>
<dbReference type="Pfam" id="PF01973">
    <property type="entry name" value="MptE-like"/>
    <property type="match status" value="1"/>
</dbReference>
<protein>
    <recommendedName>
        <fullName evidence="5">6-hydroxymethyl-7,8-dihydropterin pyrophosphokinase</fullName>
        <shortName evidence="5">HPPK</shortName>
        <ecNumber evidence="5">2.7.6.3</ecNumber>
    </recommendedName>
    <alternativeName>
        <fullName evidence="5">2-amino-4-hydroxy-6-hydroxymethyldihydropteridine pyrophosphokinase</fullName>
    </alternativeName>
    <alternativeName>
        <fullName evidence="5">6-hydroxymethyl-7,8-dihydropterin diphosphokinase</fullName>
        <shortName evidence="5">6-HMPDK</shortName>
    </alternativeName>
    <alternativeName>
        <fullName evidence="5">7,8-dihydro-6-hydroxymethylpterin diphosphokinase</fullName>
    </alternativeName>
    <alternativeName>
        <fullName evidence="5">7,8-dihydro-6-hydroxymethylpterin pyrophosphokinase</fullName>
        <shortName evidence="5">PPPK</shortName>
    </alternativeName>
</protein>
<reference evidence="7" key="1">
    <citation type="submission" date="2020-10" db="EMBL/GenBank/DDBJ databases">
        <authorList>
            <person name="Hahn C.J."/>
            <person name="Laso-Perez R."/>
            <person name="Vulcano F."/>
            <person name="Vaziourakis K.-M."/>
            <person name="Stokke R."/>
            <person name="Steen I.H."/>
            <person name="Teske A."/>
            <person name="Boetius A."/>
            <person name="Liebeke M."/>
            <person name="Amann R."/>
            <person name="Knittel K."/>
        </authorList>
    </citation>
    <scope>NUCLEOTIDE SEQUENCE</scope>
    <source>
        <strain evidence="7">Gfbio:e3339647-f889-4370-9287-4fb5cb688e4c:AG392J18_GoMArc1</strain>
    </source>
</reference>
<sequence>MTVDYEGGITLSPSPKNGTWGFSVSFGSEKLWIGQKKALYTRYNVINQKTLPIFLDHYFHQHQDLCPEDALLFLFRGGVVSDWSVKNVKELSLTTGRNNRKKRKMDFTQWDLLYKQIIKDMGFDHAGDERATHLLSQLLNKHKHTADPAVLSKLIGGNRVLVCGNAPALATELNKSNTTDYDVIIAADGATEVLLQQNIQPTIIVTDLDADNIEAEIEASKQGTIVLAHAHGDNIEAITSIVPKLENVIGTTQTKPLYNVYNFAGFTDGDRCVFLAAHFNAASITLIGFDFEDSNVNEIKKKKLKWAKKLLLILEKSTDITYK</sequence>
<dbReference type="PANTHER" id="PTHR39648:SF1">
    <property type="entry name" value="6-HYDROXYMETHYL-7,8-DIHYDROPTERIN PYROPHOSPHOKINASE"/>
    <property type="match status" value="1"/>
</dbReference>
<comment type="similarity">
    <text evidence="5">Belongs to the archaeal 6-HMPDK family.</text>
</comment>
<dbReference type="UniPathway" id="UPA00065"/>
<dbReference type="EMBL" id="CAJHIR010000043">
    <property type="protein sequence ID" value="CAD6494338.1"/>
    <property type="molecule type" value="Genomic_DNA"/>
</dbReference>
<comment type="function">
    <text evidence="5">Catalyzes the transfer of diphosphate from ATP to 6-hydroxymethyl-7,8-dihydropterin (6-HMD), leading to 6-hydroxymethyl-7,8-dihydropterin diphosphate (6-HMDP).</text>
</comment>
<evidence type="ECO:0000259" key="6">
    <source>
        <dbReference type="Pfam" id="PF01973"/>
    </source>
</evidence>
<evidence type="ECO:0000256" key="4">
    <source>
        <dbReference type="ARBA" id="ARBA00022840"/>
    </source>
</evidence>
<name>A0A811TF30_9EURY</name>
<dbReference type="GO" id="GO:0005524">
    <property type="term" value="F:ATP binding"/>
    <property type="evidence" value="ECO:0007669"/>
    <property type="project" value="UniProtKB-UniRule"/>
</dbReference>
<evidence type="ECO:0000256" key="3">
    <source>
        <dbReference type="ARBA" id="ARBA00022777"/>
    </source>
</evidence>
<comment type="catalytic activity">
    <reaction evidence="5">
        <text>6-hydroxymethyl-7,8-dihydropterin + ATP = (7,8-dihydropterin-6-yl)methyl diphosphate + AMP + H(+)</text>
        <dbReference type="Rhea" id="RHEA:11412"/>
        <dbReference type="ChEBI" id="CHEBI:15378"/>
        <dbReference type="ChEBI" id="CHEBI:30616"/>
        <dbReference type="ChEBI" id="CHEBI:44841"/>
        <dbReference type="ChEBI" id="CHEBI:72950"/>
        <dbReference type="ChEBI" id="CHEBI:456215"/>
        <dbReference type="EC" id="2.7.6.3"/>
    </reaction>
</comment>
<evidence type="ECO:0000256" key="1">
    <source>
        <dbReference type="ARBA" id="ARBA00022679"/>
    </source>
</evidence>
<comment type="caution">
    <text evidence="7">The sequence shown here is derived from an EMBL/GenBank/DDBJ whole genome shotgun (WGS) entry which is preliminary data.</text>
</comment>
<dbReference type="Gene3D" id="3.40.50.10240">
    <property type="entry name" value="Thiamin pyrophosphokinase, catalytic domain"/>
    <property type="match status" value="1"/>
</dbReference>
<dbReference type="EC" id="2.7.6.3" evidence="5"/>
<keyword evidence="5" id="KW-0460">Magnesium</keyword>
<dbReference type="GO" id="GO:2001118">
    <property type="term" value="P:tetrahydromethanopterin biosynthetic process"/>
    <property type="evidence" value="ECO:0007669"/>
    <property type="project" value="UniProtKB-UniRule"/>
</dbReference>
<keyword evidence="2 5" id="KW-0547">Nucleotide-binding</keyword>
<dbReference type="InterPro" id="IPR036759">
    <property type="entry name" value="TPK_catalytic_sf"/>
</dbReference>
<dbReference type="InterPro" id="IPR027510">
    <property type="entry name" value="HMPDK_MptE"/>
</dbReference>
<dbReference type="GO" id="GO:0003848">
    <property type="term" value="F:2-amino-4-hydroxy-6-hydroxymethyldihydropteridine diphosphokinase activity"/>
    <property type="evidence" value="ECO:0007669"/>
    <property type="project" value="UniProtKB-UniRule"/>
</dbReference>
<evidence type="ECO:0000313" key="7">
    <source>
        <dbReference type="EMBL" id="CAD6494338.1"/>
    </source>
</evidence>
<comment type="pathway">
    <text evidence="5">Cofactor biosynthesis; 5,6,7,8-tetrahydromethanopterin biosynthesis.</text>
</comment>
<evidence type="ECO:0000256" key="2">
    <source>
        <dbReference type="ARBA" id="ARBA00022741"/>
    </source>
</evidence>
<accession>A0A811TF30</accession>
<dbReference type="GO" id="GO:0000287">
    <property type="term" value="F:magnesium ion binding"/>
    <property type="evidence" value="ECO:0007669"/>
    <property type="project" value="UniProtKB-UniRule"/>
</dbReference>
<dbReference type="AlphaFoldDB" id="A0A811TF30"/>
<dbReference type="PANTHER" id="PTHR39648">
    <property type="entry name" value="6-HYDROXYMETHYL-7,8-DIHYDROPTERIN PYROPHOSPHOKINASE"/>
    <property type="match status" value="1"/>
</dbReference>
<dbReference type="GO" id="GO:0016301">
    <property type="term" value="F:kinase activity"/>
    <property type="evidence" value="ECO:0007669"/>
    <property type="project" value="UniProtKB-KW"/>
</dbReference>
<evidence type="ECO:0000256" key="5">
    <source>
        <dbReference type="HAMAP-Rule" id="MF_02131"/>
    </source>
</evidence>
<keyword evidence="3 5" id="KW-0418">Kinase</keyword>
<organism evidence="7 8">
    <name type="scientific">Candidatus Argoarchaeum ethanivorans</name>
    <dbReference type="NCBI Taxonomy" id="2608793"/>
    <lineage>
        <taxon>Archaea</taxon>
        <taxon>Methanobacteriati</taxon>
        <taxon>Methanobacteriota</taxon>
        <taxon>Stenosarchaea group</taxon>
        <taxon>Methanomicrobia</taxon>
        <taxon>Methanosarcinales</taxon>
        <taxon>Methanosarcinales incertae sedis</taxon>
        <taxon>GOM Arc I cluster</taxon>
        <taxon>Candidatus Argoarchaeum</taxon>
    </lineage>
</organism>
<dbReference type="Proteomes" id="UP000612009">
    <property type="component" value="Unassembled WGS sequence"/>
</dbReference>
<dbReference type="SUPFAM" id="SSF63999">
    <property type="entry name" value="Thiamin pyrophosphokinase, catalytic domain"/>
    <property type="match status" value="1"/>
</dbReference>
<dbReference type="InterPro" id="IPR002826">
    <property type="entry name" value="MptE-like"/>
</dbReference>